<evidence type="ECO:0000313" key="7">
    <source>
        <dbReference type="EMBL" id="MET3759460.1"/>
    </source>
</evidence>
<evidence type="ECO:0000256" key="5">
    <source>
        <dbReference type="RuleBase" id="RU003560"/>
    </source>
</evidence>
<keyword evidence="4 5" id="KW-0663">Pyridoxal phosphate</keyword>
<gene>
    <name evidence="7" type="ORF">ABID08_006851</name>
</gene>
<keyword evidence="3 7" id="KW-0808">Transferase</keyword>
<evidence type="ECO:0000256" key="6">
    <source>
        <dbReference type="SAM" id="MobiDB-lite"/>
    </source>
</evidence>
<dbReference type="SUPFAM" id="SSF53383">
    <property type="entry name" value="PLP-dependent transferases"/>
    <property type="match status" value="1"/>
</dbReference>
<dbReference type="InterPro" id="IPR005814">
    <property type="entry name" value="Aminotrans_3"/>
</dbReference>
<dbReference type="PANTHER" id="PTHR42684:SF3">
    <property type="entry name" value="ADENOSYLMETHIONINE-8-AMINO-7-OXONONANOATE AMINOTRANSFERASE"/>
    <property type="match status" value="1"/>
</dbReference>
<protein>
    <submittedName>
        <fullName evidence="7">4-aminobutyrate--pyruvate transaminase</fullName>
        <ecNumber evidence="7">2.6.1.96</ecNumber>
    </submittedName>
</protein>
<comment type="cofactor">
    <cofactor evidence="1">
        <name>pyridoxal 5'-phosphate</name>
        <dbReference type="ChEBI" id="CHEBI:597326"/>
    </cofactor>
</comment>
<dbReference type="Proteomes" id="UP001549077">
    <property type="component" value="Unassembled WGS sequence"/>
</dbReference>
<name>A0ABV2MSL8_9HYPH</name>
<comment type="caution">
    <text evidence="7">The sequence shown here is derived from an EMBL/GenBank/DDBJ whole genome shotgun (WGS) entry which is preliminary data.</text>
</comment>
<dbReference type="EMBL" id="JBEPMY010000079">
    <property type="protein sequence ID" value="MET3759460.1"/>
    <property type="molecule type" value="Genomic_DNA"/>
</dbReference>
<accession>A0ABV2MSL8</accession>
<feature type="compositionally biased region" description="Polar residues" evidence="6">
    <location>
        <begin position="19"/>
        <end position="30"/>
    </location>
</feature>
<reference evidence="7 8" key="1">
    <citation type="submission" date="2024-06" db="EMBL/GenBank/DDBJ databases">
        <title>Genomic Encyclopedia of Type Strains, Phase IV (KMG-IV): sequencing the most valuable type-strain genomes for metagenomic binning, comparative biology and taxonomic classification.</title>
        <authorList>
            <person name="Goeker M."/>
        </authorList>
    </citation>
    <scope>NUCLEOTIDE SEQUENCE [LARGE SCALE GENOMIC DNA]</scope>
    <source>
        <strain evidence="7 8">DSM 29288</strain>
    </source>
</reference>
<dbReference type="GO" id="GO:0034387">
    <property type="term" value="F:4-aminobutyrate:pyruvate transaminase activity"/>
    <property type="evidence" value="ECO:0007669"/>
    <property type="project" value="UniProtKB-EC"/>
</dbReference>
<proteinExistence type="inferred from homology"/>
<dbReference type="PIRSF" id="PIRSF000521">
    <property type="entry name" value="Transaminase_4ab_Lys_Orn"/>
    <property type="match status" value="1"/>
</dbReference>
<sequence length="506" mass="55823">RPIMQADAASVRDGASLSEGGSTSRKNQIQPRKPQAWRERAHYTLFRRRPHMSNFTRALHAGDIAFHLHSYTNARAHEEAGPLAIERGEGVFVYDTDGRRYIEAMAGLWSVALGFDEPRLVEAAIEQMRKLPFYHTFTHKTHQPAIELAEKLISLAPVPMSKVHFTNSGSEANDTVVKMVRYYNNARDLPRKKKIISRIGAYHGVTVAAASLTGLPNNHRAFDLPLPNILHTLCPHYYRFAEAGETETAFIDRLAREFEALIEREGPDTVAAFIGEPVMAAGGVIVPPTGYWSRIQEICRRYDILLVADEVVCGFGRTGSMFGCTTFGIEPDIMVLSKQLSSSYQPLAAVLINDKVYQQVASQSAAIGTFGHGFTASGHPVATAVALENIRLIEERGLVENAKRMGKRLLSGLSRYADHSLVGEIRGIGFIAAVELVADKSTKARFDPAGRVGAYFNACCQSHGMIVRNIGDSIAFCPPLIAKEGHVDQILDCFSKALEDTDRWTR</sequence>
<comment type="similarity">
    <text evidence="5">Belongs to the class-III pyridoxal-phosphate-dependent aminotransferase family.</text>
</comment>
<dbReference type="EC" id="2.6.1.96" evidence="7"/>
<feature type="non-terminal residue" evidence="7">
    <location>
        <position position="1"/>
    </location>
</feature>
<feature type="region of interest" description="Disordered" evidence="6">
    <location>
        <begin position="1"/>
        <end position="34"/>
    </location>
</feature>
<dbReference type="Gene3D" id="3.40.640.10">
    <property type="entry name" value="Type I PLP-dependent aspartate aminotransferase-like (Major domain)"/>
    <property type="match status" value="1"/>
</dbReference>
<dbReference type="Pfam" id="PF00202">
    <property type="entry name" value="Aminotran_3"/>
    <property type="match status" value="1"/>
</dbReference>
<keyword evidence="2 7" id="KW-0032">Aminotransferase</keyword>
<organism evidence="7 8">
    <name type="scientific">Rhizobium binae</name>
    <dbReference type="NCBI Taxonomy" id="1138190"/>
    <lineage>
        <taxon>Bacteria</taxon>
        <taxon>Pseudomonadati</taxon>
        <taxon>Pseudomonadota</taxon>
        <taxon>Alphaproteobacteria</taxon>
        <taxon>Hyphomicrobiales</taxon>
        <taxon>Rhizobiaceae</taxon>
        <taxon>Rhizobium/Agrobacterium group</taxon>
        <taxon>Rhizobium</taxon>
    </lineage>
</organism>
<evidence type="ECO:0000256" key="2">
    <source>
        <dbReference type="ARBA" id="ARBA00022576"/>
    </source>
</evidence>
<dbReference type="NCBIfam" id="NF004767">
    <property type="entry name" value="PRK06105.1"/>
    <property type="match status" value="1"/>
</dbReference>
<dbReference type="NCBIfam" id="NF005682">
    <property type="entry name" value="PRK07480.1"/>
    <property type="match status" value="1"/>
</dbReference>
<dbReference type="InterPro" id="IPR015424">
    <property type="entry name" value="PyrdxlP-dep_Trfase"/>
</dbReference>
<dbReference type="PANTHER" id="PTHR42684">
    <property type="entry name" value="ADENOSYLMETHIONINE-8-AMINO-7-OXONONANOATE AMINOTRANSFERASE"/>
    <property type="match status" value="1"/>
</dbReference>
<evidence type="ECO:0000256" key="1">
    <source>
        <dbReference type="ARBA" id="ARBA00001933"/>
    </source>
</evidence>
<dbReference type="Gene3D" id="3.90.1150.10">
    <property type="entry name" value="Aspartate Aminotransferase, domain 1"/>
    <property type="match status" value="1"/>
</dbReference>
<evidence type="ECO:0000256" key="4">
    <source>
        <dbReference type="ARBA" id="ARBA00022898"/>
    </source>
</evidence>
<keyword evidence="8" id="KW-1185">Reference proteome</keyword>
<dbReference type="InterPro" id="IPR015421">
    <property type="entry name" value="PyrdxlP-dep_Trfase_major"/>
</dbReference>
<dbReference type="CDD" id="cd00610">
    <property type="entry name" value="OAT_like"/>
    <property type="match status" value="1"/>
</dbReference>
<evidence type="ECO:0000256" key="3">
    <source>
        <dbReference type="ARBA" id="ARBA00022679"/>
    </source>
</evidence>
<dbReference type="InterPro" id="IPR049704">
    <property type="entry name" value="Aminotrans_3_PPA_site"/>
</dbReference>
<dbReference type="InterPro" id="IPR015422">
    <property type="entry name" value="PyrdxlP-dep_Trfase_small"/>
</dbReference>
<dbReference type="PROSITE" id="PS00600">
    <property type="entry name" value="AA_TRANSFER_CLASS_3"/>
    <property type="match status" value="1"/>
</dbReference>
<evidence type="ECO:0000313" key="8">
    <source>
        <dbReference type="Proteomes" id="UP001549077"/>
    </source>
</evidence>
<feature type="non-terminal residue" evidence="7">
    <location>
        <position position="506"/>
    </location>
</feature>